<gene>
    <name evidence="1" type="ORF">NE237_008088</name>
</gene>
<evidence type="ECO:0000313" key="2">
    <source>
        <dbReference type="Proteomes" id="UP001141806"/>
    </source>
</evidence>
<dbReference type="AlphaFoldDB" id="A0A9Q0KQR4"/>
<evidence type="ECO:0000313" key="1">
    <source>
        <dbReference type="EMBL" id="KAJ4974914.1"/>
    </source>
</evidence>
<sequence length="300" mass="34524">MVSIGPYNHPNPNLKVKKTHNYPTPTWKPWKTISWNTYKQNLKPVKCYSKPIDLTPEQFIEMMLIDGFFIVEYFPKFSKAVLVDENDPIFNSKLIAERVVRDLVLLENQIPFSYPKNASTITHKHLVDLLSYTLFYSLPEPSTRVVLSTAQESLPSVMELRRSGVKFKKGSISKTFESLIHIRFHKGIFGIPPLCSPHITSYAILMDYLINSANDVILLRDRKIIINLLGNDEKVSSLFSSLCNGISSNGFCYDELCNEVNVFYNNLYHNWKATFKRNYCSNPWSIISVCTTFVLLFLTT</sequence>
<dbReference type="PANTHER" id="PTHR31170">
    <property type="entry name" value="BNAC04G53230D PROTEIN"/>
    <property type="match status" value="1"/>
</dbReference>
<keyword evidence="2" id="KW-1185">Reference proteome</keyword>
<name>A0A9Q0KQR4_9MAGN</name>
<dbReference type="Pfam" id="PF03140">
    <property type="entry name" value="DUF247"/>
    <property type="match status" value="3"/>
</dbReference>
<accession>A0A9Q0KQR4</accession>
<dbReference type="PANTHER" id="PTHR31170:SF25">
    <property type="entry name" value="BNAA09G04570D PROTEIN"/>
    <property type="match status" value="1"/>
</dbReference>
<dbReference type="Proteomes" id="UP001141806">
    <property type="component" value="Unassembled WGS sequence"/>
</dbReference>
<proteinExistence type="predicted"/>
<reference evidence="1" key="1">
    <citation type="journal article" date="2023" name="Plant J.">
        <title>The genome of the king protea, Protea cynaroides.</title>
        <authorList>
            <person name="Chang J."/>
            <person name="Duong T.A."/>
            <person name="Schoeman C."/>
            <person name="Ma X."/>
            <person name="Roodt D."/>
            <person name="Barker N."/>
            <person name="Li Z."/>
            <person name="Van de Peer Y."/>
            <person name="Mizrachi E."/>
        </authorList>
    </citation>
    <scope>NUCLEOTIDE SEQUENCE</scope>
    <source>
        <tissue evidence="1">Young leaves</tissue>
    </source>
</reference>
<dbReference type="OrthoDB" id="672127at2759"/>
<organism evidence="1 2">
    <name type="scientific">Protea cynaroides</name>
    <dbReference type="NCBI Taxonomy" id="273540"/>
    <lineage>
        <taxon>Eukaryota</taxon>
        <taxon>Viridiplantae</taxon>
        <taxon>Streptophyta</taxon>
        <taxon>Embryophyta</taxon>
        <taxon>Tracheophyta</taxon>
        <taxon>Spermatophyta</taxon>
        <taxon>Magnoliopsida</taxon>
        <taxon>Proteales</taxon>
        <taxon>Proteaceae</taxon>
        <taxon>Protea</taxon>
    </lineage>
</organism>
<protein>
    <submittedName>
        <fullName evidence="1">Uncharacterized protein</fullName>
    </submittedName>
</protein>
<dbReference type="InterPro" id="IPR004158">
    <property type="entry name" value="DUF247_pln"/>
</dbReference>
<dbReference type="EMBL" id="JAMYWD010000004">
    <property type="protein sequence ID" value="KAJ4974914.1"/>
    <property type="molecule type" value="Genomic_DNA"/>
</dbReference>
<comment type="caution">
    <text evidence="1">The sequence shown here is derived from an EMBL/GenBank/DDBJ whole genome shotgun (WGS) entry which is preliminary data.</text>
</comment>